<gene>
    <name evidence="21" type="ORF">HERILL_LOCUS7574</name>
</gene>
<dbReference type="PANTHER" id="PTHR11255:SF54">
    <property type="entry name" value="DIACYLGLYCEROL KINASE THETA"/>
    <property type="match status" value="1"/>
</dbReference>
<dbReference type="InterPro" id="IPR020454">
    <property type="entry name" value="DAG/PE-bd"/>
</dbReference>
<feature type="compositionally biased region" description="Low complexity" evidence="16">
    <location>
        <begin position="971"/>
        <end position="982"/>
    </location>
</feature>
<feature type="region of interest" description="Disordered" evidence="16">
    <location>
        <begin position="464"/>
        <end position="528"/>
    </location>
</feature>
<comment type="catalytic activity">
    <reaction evidence="1 15">
        <text>a 1,2-diacyl-sn-glycerol + ATP = a 1,2-diacyl-sn-glycero-3-phosphate + ADP + H(+)</text>
        <dbReference type="Rhea" id="RHEA:10272"/>
        <dbReference type="ChEBI" id="CHEBI:15378"/>
        <dbReference type="ChEBI" id="CHEBI:17815"/>
        <dbReference type="ChEBI" id="CHEBI:30616"/>
        <dbReference type="ChEBI" id="CHEBI:58608"/>
        <dbReference type="ChEBI" id="CHEBI:456216"/>
        <dbReference type="EC" id="2.7.1.107"/>
    </reaction>
</comment>
<feature type="domain" description="Phorbol-ester/DAG-type" evidence="17">
    <location>
        <begin position="5"/>
        <end position="55"/>
    </location>
</feature>
<feature type="domain" description="Phorbol-ester/DAG-type" evidence="17">
    <location>
        <begin position="134"/>
        <end position="185"/>
    </location>
</feature>
<evidence type="ECO:0000256" key="12">
    <source>
        <dbReference type="ARBA" id="ARBA00022884"/>
    </source>
</evidence>
<dbReference type="Pfam" id="PF24099">
    <property type="entry name" value="RBD_DGKtheta"/>
    <property type="match status" value="1"/>
</dbReference>
<dbReference type="GO" id="GO:0016020">
    <property type="term" value="C:membrane"/>
    <property type="evidence" value="ECO:0007669"/>
    <property type="project" value="UniProtKB-SubCell"/>
</dbReference>
<dbReference type="GO" id="GO:0007200">
    <property type="term" value="P:phospholipase C-activating G protein-coupled receptor signaling pathway"/>
    <property type="evidence" value="ECO:0007669"/>
    <property type="project" value="InterPro"/>
</dbReference>
<evidence type="ECO:0000256" key="11">
    <source>
        <dbReference type="ARBA" id="ARBA00022840"/>
    </source>
</evidence>
<feature type="region of interest" description="Disordered" evidence="16">
    <location>
        <begin position="950"/>
        <end position="998"/>
    </location>
</feature>
<dbReference type="InterPro" id="IPR046349">
    <property type="entry name" value="C1-like_sf"/>
</dbReference>
<dbReference type="PROSITE" id="PS50200">
    <property type="entry name" value="RA"/>
    <property type="match status" value="1"/>
</dbReference>
<evidence type="ECO:0000256" key="5">
    <source>
        <dbReference type="ARBA" id="ARBA00022723"/>
    </source>
</evidence>
<dbReference type="InterPro" id="IPR000756">
    <property type="entry name" value="Diacylglycerol_kin_accessory"/>
</dbReference>
<dbReference type="PROSITE" id="PS00479">
    <property type="entry name" value="ZF_DAG_PE_1"/>
    <property type="match status" value="2"/>
</dbReference>
<dbReference type="FunFam" id="3.30.60.20:FF:000002">
    <property type="entry name" value="Diacylglycerol kinase"/>
    <property type="match status" value="1"/>
</dbReference>
<keyword evidence="11 15" id="KW-0067">ATP-binding</keyword>
<dbReference type="SUPFAM" id="SSF111331">
    <property type="entry name" value="NAD kinase/diacylglycerol kinase-like"/>
    <property type="match status" value="1"/>
</dbReference>
<dbReference type="InterPro" id="IPR000159">
    <property type="entry name" value="RA_dom"/>
</dbReference>
<evidence type="ECO:0000256" key="8">
    <source>
        <dbReference type="ARBA" id="ARBA00022771"/>
    </source>
</evidence>
<evidence type="ECO:0000256" key="6">
    <source>
        <dbReference type="ARBA" id="ARBA00022737"/>
    </source>
</evidence>
<dbReference type="Pfam" id="PF00130">
    <property type="entry name" value="C1_1"/>
    <property type="match status" value="2"/>
</dbReference>
<feature type="domain" description="DAGKc" evidence="19">
    <location>
        <begin position="809"/>
        <end position="947"/>
    </location>
</feature>
<dbReference type="PANTHER" id="PTHR11255">
    <property type="entry name" value="DIACYLGLYCEROL KINASE"/>
    <property type="match status" value="1"/>
</dbReference>
<keyword evidence="9 15" id="KW-0418">Kinase</keyword>
<sequence length="1219" mass="136365">MADGGHSFGKKTFHKPTYCHHCSDLLWGLIGQGYICEVCNFIVHERCVTSVVTPCSGIAPCIIKNPVAHCWSEPTHHKRKFCTVCRKRLDESSAVHCLICEYFAHIECQDFAVPDCKENATYVPGKELLNVKHQHHWREGNLPSTSKCAYCKKTCWSSECLTGYRCEWCGITTHGGCRNFIISDCTFGVLQPIYLPPHAVSIPRTEVPMEAIIGVQVKSKSTPLQRDYSCPELREISLSKTFDSDISISQTGSNLILPTYNKDASSSREIVMGNMPKPSNLSWDYSAMKCFNIKNSDMFLGANSIHGSNSLKLSNSSVSSDRSGKNPCGSRSLFYVDLKPVKGDSVARSKSFQESSVQTPVLKNSRYFLNRPHPHHLCPPDERCCKSDFSLNVTSQNIEITIQDEGGIIETTYRGRSPSPTESILSDENVKKRHVLNRILKQMRRFSLGWRKFRCKNQRARSISEEFSSGDTAARFRDEDKTDTAATAGGSGGSGGGSSSHYRSESAHKTDKDKDKKDKDKEDRDEESIKVFDGNSSLKRRIYRVITVSRTCTLEQLLTTALRAFHITRDPNAFYLTDLYAQTGEDTILQDPNPVMNLTHIEGKRPAIYLRFHDKENEKGFVRVYPGKLQCSLEDPFVSVPVDNETTVKDLIRDALDRFGLQDNQIQDYRCSEVLLDRGVTERILSWNERPWEIMKQLGKESIRQMELMRFYLQHKQDPHGPNIALFVGNLPPGLSQRNYEQILSKYATEENKFTSIGPIYYEYGSVVITFEDASKAVRAFYNLRETIVEDKKLLVLLLPNIEPSMIPPDVRPLLVFVNVKSGGCQGLELISSFRKLLNPYQVFDLDNGGPLPGLYVFRQIKHYKILVCGGDGTIGWVLQCLDNVGQDSECSSPPCAIVPLGTGNDLARVLRWGPGYTGGEDPLNLLRDVIEAEEIRLDRWTVVFHPEDKPEESALKAPSNSTGKKKKVHQAQLSQQNQHHQIPAITSSDISGGGTQSEDNSQIFVMNNYFGIGIDADLCLDFHNAREENPNKFNSRLHNKSVYVKMGLRKIVGRKTIKELHKELRLEVDGKVVDLPPVEGIIILNILSWGSGANPWGPEKDDQFTKPNHYDGMLEIVGVTGVVHLGQIQSGLRSAMRIAQGGHIKIHLHSDIPVQVDGEPWVQSPGDVVVLKSALKATMLKKTKSKRRLTEPHITPAVAGSASQGGPPENGDRDPLGT</sequence>
<dbReference type="SMART" id="SM00046">
    <property type="entry name" value="DAGKc"/>
    <property type="match status" value="1"/>
</dbReference>
<evidence type="ECO:0000256" key="10">
    <source>
        <dbReference type="ARBA" id="ARBA00022833"/>
    </source>
</evidence>
<feature type="domain" description="Ras-associating" evidence="20">
    <location>
        <begin position="618"/>
        <end position="718"/>
    </location>
</feature>
<dbReference type="FunFam" id="3.40.50.10330:FF:000011">
    <property type="entry name" value="Diacylglycerol kinase"/>
    <property type="match status" value="1"/>
</dbReference>
<dbReference type="SMART" id="SM00045">
    <property type="entry name" value="DAGKa"/>
    <property type="match status" value="1"/>
</dbReference>
<accession>A0A7R8YTG2</accession>
<evidence type="ECO:0000256" key="15">
    <source>
        <dbReference type="RuleBase" id="RU361128"/>
    </source>
</evidence>
<evidence type="ECO:0000256" key="1">
    <source>
        <dbReference type="ARBA" id="ARBA00001383"/>
    </source>
</evidence>
<dbReference type="CDD" id="cd20803">
    <property type="entry name" value="C1_DGKtheta_typeV_rpt1"/>
    <property type="match status" value="1"/>
</dbReference>
<dbReference type="InterPro" id="IPR002219">
    <property type="entry name" value="PKC_DAG/PE"/>
</dbReference>
<dbReference type="Pfam" id="PF00788">
    <property type="entry name" value="RA"/>
    <property type="match status" value="2"/>
</dbReference>
<feature type="compositionally biased region" description="Gly residues" evidence="16">
    <location>
        <begin position="489"/>
        <end position="498"/>
    </location>
</feature>
<dbReference type="InterPro" id="IPR035979">
    <property type="entry name" value="RBD_domain_sf"/>
</dbReference>
<dbReference type="Gene3D" id="2.60.200.40">
    <property type="match status" value="1"/>
</dbReference>
<dbReference type="GO" id="GO:0008270">
    <property type="term" value="F:zinc ion binding"/>
    <property type="evidence" value="ECO:0007669"/>
    <property type="project" value="UniProtKB-KW"/>
</dbReference>
<feature type="domain" description="RRM" evidence="18">
    <location>
        <begin position="724"/>
        <end position="801"/>
    </location>
</feature>
<dbReference type="InterPro" id="IPR029071">
    <property type="entry name" value="Ubiquitin-like_domsf"/>
</dbReference>
<keyword evidence="5" id="KW-0479">Metal-binding</keyword>
<dbReference type="FunCoup" id="A0A7R8YTG2">
    <property type="interactions" value="508"/>
</dbReference>
<dbReference type="InterPro" id="IPR016064">
    <property type="entry name" value="NAD/diacylglycerol_kinase_sf"/>
</dbReference>
<evidence type="ECO:0000256" key="13">
    <source>
        <dbReference type="ARBA" id="ARBA00023136"/>
    </source>
</evidence>
<keyword evidence="10" id="KW-0862">Zinc</keyword>
<dbReference type="FunFam" id="3.10.20.90:FF:000200">
    <property type="entry name" value="Diacylglycerol kinase"/>
    <property type="match status" value="1"/>
</dbReference>
<dbReference type="InterPro" id="IPR056392">
    <property type="entry name" value="DGKtheta_RBD"/>
</dbReference>
<dbReference type="SMART" id="SM00109">
    <property type="entry name" value="C1"/>
    <property type="match status" value="3"/>
</dbReference>
<dbReference type="OrthoDB" id="242257at2759"/>
<comment type="similarity">
    <text evidence="3 15">Belongs to the eukaryotic diacylglycerol kinase family.</text>
</comment>
<evidence type="ECO:0000313" key="22">
    <source>
        <dbReference type="Proteomes" id="UP000594454"/>
    </source>
</evidence>
<proteinExistence type="inferred from homology"/>
<keyword evidence="12 14" id="KW-0694">RNA-binding</keyword>
<dbReference type="InterPro" id="IPR037607">
    <property type="entry name" value="DGK"/>
</dbReference>
<keyword evidence="22" id="KW-1185">Reference proteome</keyword>
<dbReference type="InParanoid" id="A0A7R8YTG2"/>
<dbReference type="Pfam" id="PF00609">
    <property type="entry name" value="DAGK_acc"/>
    <property type="match status" value="1"/>
</dbReference>
<evidence type="ECO:0000259" key="19">
    <source>
        <dbReference type="PROSITE" id="PS50146"/>
    </source>
</evidence>
<dbReference type="CDD" id="cd20804">
    <property type="entry name" value="C1_DGKtheta_typeV_rpt2"/>
    <property type="match status" value="1"/>
</dbReference>
<dbReference type="PROSITE" id="PS50081">
    <property type="entry name" value="ZF_DAG_PE_2"/>
    <property type="match status" value="3"/>
</dbReference>
<dbReference type="CDD" id="cd01783">
    <property type="entry name" value="RA2_DAGK-theta"/>
    <property type="match status" value="1"/>
</dbReference>
<keyword evidence="8" id="KW-0863">Zinc-finger</keyword>
<feature type="domain" description="Phorbol-ester/DAG-type" evidence="17">
    <location>
        <begin position="68"/>
        <end position="116"/>
    </location>
</feature>
<dbReference type="Gene3D" id="3.30.60.20">
    <property type="match status" value="2"/>
</dbReference>
<keyword evidence="6" id="KW-0677">Repeat</keyword>
<dbReference type="AlphaFoldDB" id="A0A7R8YTG2"/>
<reference evidence="21 22" key="1">
    <citation type="submission" date="2020-11" db="EMBL/GenBank/DDBJ databases">
        <authorList>
            <person name="Wallbank WR R."/>
            <person name="Pardo Diaz C."/>
            <person name="Kozak K."/>
            <person name="Martin S."/>
            <person name="Jiggins C."/>
            <person name="Moest M."/>
            <person name="Warren A I."/>
            <person name="Generalovic N T."/>
            <person name="Byers J.R.P. K."/>
            <person name="Montejo-Kovacevich G."/>
            <person name="Yen C E."/>
        </authorList>
    </citation>
    <scope>NUCLEOTIDE SEQUENCE [LARGE SCALE GENOMIC DNA]</scope>
</reference>
<dbReference type="SUPFAM" id="SSF54928">
    <property type="entry name" value="RNA-binding domain, RBD"/>
    <property type="match status" value="1"/>
</dbReference>
<keyword evidence="7 15" id="KW-0547">Nucleotide-binding</keyword>
<feature type="compositionally biased region" description="Basic and acidic residues" evidence="16">
    <location>
        <begin position="474"/>
        <end position="483"/>
    </location>
</feature>
<dbReference type="FunFam" id="3.30.60.20:FF:000058">
    <property type="entry name" value="Diacylglycerol kinase"/>
    <property type="match status" value="1"/>
</dbReference>
<dbReference type="CDD" id="cd20854">
    <property type="entry name" value="C1_DGKtheta_typeV_rpt3"/>
    <property type="match status" value="1"/>
</dbReference>
<dbReference type="EMBL" id="LR899011">
    <property type="protein sequence ID" value="CAD7084692.1"/>
    <property type="molecule type" value="Genomic_DNA"/>
</dbReference>
<dbReference type="GO" id="GO:0005524">
    <property type="term" value="F:ATP binding"/>
    <property type="evidence" value="ECO:0007669"/>
    <property type="project" value="UniProtKB-KW"/>
</dbReference>
<evidence type="ECO:0000256" key="7">
    <source>
        <dbReference type="ARBA" id="ARBA00022741"/>
    </source>
</evidence>
<dbReference type="Pfam" id="PF00781">
    <property type="entry name" value="DAGK_cat"/>
    <property type="match status" value="1"/>
</dbReference>
<evidence type="ECO:0000256" key="4">
    <source>
        <dbReference type="ARBA" id="ARBA00022679"/>
    </source>
</evidence>
<dbReference type="InterPro" id="IPR000504">
    <property type="entry name" value="RRM_dom"/>
</dbReference>
<dbReference type="InterPro" id="IPR001206">
    <property type="entry name" value="Diacylglycerol_kinase_cat_dom"/>
</dbReference>
<dbReference type="SUPFAM" id="SSF54236">
    <property type="entry name" value="Ubiquitin-like"/>
    <property type="match status" value="2"/>
</dbReference>
<dbReference type="EC" id="2.7.1.107" evidence="15"/>
<evidence type="ECO:0000256" key="2">
    <source>
        <dbReference type="ARBA" id="ARBA00004370"/>
    </source>
</evidence>
<evidence type="ECO:0000313" key="21">
    <source>
        <dbReference type="EMBL" id="CAD7084692.1"/>
    </source>
</evidence>
<dbReference type="GO" id="GO:0004143">
    <property type="term" value="F:ATP-dependent diacylglycerol kinase activity"/>
    <property type="evidence" value="ECO:0007669"/>
    <property type="project" value="UniProtKB-EC"/>
</dbReference>
<keyword evidence="13" id="KW-0472">Membrane</keyword>
<protein>
    <recommendedName>
        <fullName evidence="15">Diacylglycerol kinase</fullName>
        <shortName evidence="15">DAG kinase</shortName>
        <ecNumber evidence="15">2.7.1.107</ecNumber>
    </recommendedName>
</protein>
<organism evidence="21 22">
    <name type="scientific">Hermetia illucens</name>
    <name type="common">Black soldier fly</name>
    <dbReference type="NCBI Taxonomy" id="343691"/>
    <lineage>
        <taxon>Eukaryota</taxon>
        <taxon>Metazoa</taxon>
        <taxon>Ecdysozoa</taxon>
        <taxon>Arthropoda</taxon>
        <taxon>Hexapoda</taxon>
        <taxon>Insecta</taxon>
        <taxon>Pterygota</taxon>
        <taxon>Neoptera</taxon>
        <taxon>Endopterygota</taxon>
        <taxon>Diptera</taxon>
        <taxon>Brachycera</taxon>
        <taxon>Stratiomyomorpha</taxon>
        <taxon>Stratiomyidae</taxon>
        <taxon>Hermetiinae</taxon>
        <taxon>Hermetia</taxon>
    </lineage>
</organism>
<dbReference type="GO" id="GO:0003723">
    <property type="term" value="F:RNA binding"/>
    <property type="evidence" value="ECO:0007669"/>
    <property type="project" value="UniProtKB-UniRule"/>
</dbReference>
<dbReference type="SMART" id="SM00314">
    <property type="entry name" value="RA"/>
    <property type="match status" value="2"/>
</dbReference>
<dbReference type="SUPFAM" id="SSF57889">
    <property type="entry name" value="Cysteine-rich domain"/>
    <property type="match status" value="3"/>
</dbReference>
<feature type="region of interest" description="Disordered" evidence="16">
    <location>
        <begin position="1184"/>
        <end position="1219"/>
    </location>
</feature>
<feature type="compositionally biased region" description="Polar residues" evidence="16">
    <location>
        <begin position="985"/>
        <end position="998"/>
    </location>
</feature>
<name>A0A7R8YTG2_HERIL</name>
<dbReference type="FunFam" id="2.60.200.40:FF:000004">
    <property type="entry name" value="Diacylglycerol kinase"/>
    <property type="match status" value="1"/>
</dbReference>
<dbReference type="CDD" id="cd17111">
    <property type="entry name" value="RA1_DAGK-theta"/>
    <property type="match status" value="1"/>
</dbReference>
<evidence type="ECO:0000259" key="17">
    <source>
        <dbReference type="PROSITE" id="PS50081"/>
    </source>
</evidence>
<dbReference type="PROSITE" id="PS50146">
    <property type="entry name" value="DAGK"/>
    <property type="match status" value="1"/>
</dbReference>
<evidence type="ECO:0000256" key="14">
    <source>
        <dbReference type="PROSITE-ProRule" id="PRU00176"/>
    </source>
</evidence>
<dbReference type="PRINTS" id="PR00008">
    <property type="entry name" value="DAGPEDOMAIN"/>
</dbReference>
<feature type="compositionally biased region" description="Basic and acidic residues" evidence="16">
    <location>
        <begin position="502"/>
        <end position="528"/>
    </location>
</feature>
<evidence type="ECO:0000256" key="16">
    <source>
        <dbReference type="SAM" id="MobiDB-lite"/>
    </source>
</evidence>
<dbReference type="Proteomes" id="UP000594454">
    <property type="component" value="Chromosome 3"/>
</dbReference>
<dbReference type="Gene3D" id="3.10.20.90">
    <property type="entry name" value="Phosphatidylinositol 3-kinase Catalytic Subunit, Chain A, domain 1"/>
    <property type="match status" value="1"/>
</dbReference>
<dbReference type="InterPro" id="IPR017438">
    <property type="entry name" value="ATP-NAD_kinase_N"/>
</dbReference>
<evidence type="ECO:0000259" key="20">
    <source>
        <dbReference type="PROSITE" id="PS50200"/>
    </source>
</evidence>
<evidence type="ECO:0000256" key="3">
    <source>
        <dbReference type="ARBA" id="ARBA00009280"/>
    </source>
</evidence>
<evidence type="ECO:0000259" key="18">
    <source>
        <dbReference type="PROSITE" id="PS50102"/>
    </source>
</evidence>
<dbReference type="Gene3D" id="3.40.50.10330">
    <property type="entry name" value="Probable inorganic polyphosphate/atp-NAD kinase, domain 1"/>
    <property type="match status" value="1"/>
</dbReference>
<comment type="subcellular location">
    <subcellularLocation>
        <location evidence="2">Membrane</location>
    </subcellularLocation>
</comment>
<evidence type="ECO:0000256" key="9">
    <source>
        <dbReference type="ARBA" id="ARBA00022777"/>
    </source>
</evidence>
<dbReference type="PROSITE" id="PS50102">
    <property type="entry name" value="RRM"/>
    <property type="match status" value="1"/>
</dbReference>
<keyword evidence="4 15" id="KW-0808">Transferase</keyword>